<dbReference type="Pfam" id="PF00668">
    <property type="entry name" value="Condensation"/>
    <property type="match status" value="4"/>
</dbReference>
<reference evidence="5 6" key="1">
    <citation type="submission" date="2021-01" db="EMBL/GenBank/DDBJ databases">
        <title>Whole genome shotgun sequence of Plantactinospora mayteni NBRC 109088.</title>
        <authorList>
            <person name="Komaki H."/>
            <person name="Tamura T."/>
        </authorList>
    </citation>
    <scope>NUCLEOTIDE SEQUENCE [LARGE SCALE GENOMIC DNA]</scope>
    <source>
        <strain evidence="5 6">NBRC 109088</strain>
    </source>
</reference>
<dbReference type="NCBIfam" id="TIGR01733">
    <property type="entry name" value="AA-adenyl-dom"/>
    <property type="match status" value="3"/>
</dbReference>
<feature type="domain" description="Carrier" evidence="4">
    <location>
        <begin position="1020"/>
        <end position="1094"/>
    </location>
</feature>
<dbReference type="SUPFAM" id="SSF47336">
    <property type="entry name" value="ACP-like"/>
    <property type="match status" value="3"/>
</dbReference>
<dbReference type="CDD" id="cd19531">
    <property type="entry name" value="LCL_NRPS-like"/>
    <property type="match status" value="1"/>
</dbReference>
<dbReference type="SUPFAM" id="SSF52777">
    <property type="entry name" value="CoA-dependent acyltransferases"/>
    <property type="match status" value="8"/>
</dbReference>
<dbReference type="Gene3D" id="2.30.38.10">
    <property type="entry name" value="Luciferase, Domain 3"/>
    <property type="match status" value="2"/>
</dbReference>
<dbReference type="InterPro" id="IPR001242">
    <property type="entry name" value="Condensation_dom"/>
</dbReference>
<dbReference type="InterPro" id="IPR020806">
    <property type="entry name" value="PKS_PP-bd"/>
</dbReference>
<dbReference type="InterPro" id="IPR009081">
    <property type="entry name" value="PP-bd_ACP"/>
</dbReference>
<dbReference type="EMBL" id="BONX01000002">
    <property type="protein sequence ID" value="GIG93802.1"/>
    <property type="molecule type" value="Genomic_DNA"/>
</dbReference>
<dbReference type="Proteomes" id="UP000621500">
    <property type="component" value="Unassembled WGS sequence"/>
</dbReference>
<dbReference type="PANTHER" id="PTHR45527:SF14">
    <property type="entry name" value="PLIPASTATIN SYNTHASE SUBUNIT B"/>
    <property type="match status" value="1"/>
</dbReference>
<dbReference type="InterPro" id="IPR006162">
    <property type="entry name" value="Ppantetheine_attach_site"/>
</dbReference>
<dbReference type="CDD" id="cd17643">
    <property type="entry name" value="A_NRPS_Cytc1-like"/>
    <property type="match status" value="1"/>
</dbReference>
<dbReference type="SMART" id="SM00823">
    <property type="entry name" value="PKS_PP"/>
    <property type="match status" value="3"/>
</dbReference>
<dbReference type="InterPro" id="IPR020845">
    <property type="entry name" value="AMP-binding_CS"/>
</dbReference>
<evidence type="ECO:0000256" key="3">
    <source>
        <dbReference type="ARBA" id="ARBA00022553"/>
    </source>
</evidence>
<comment type="cofactor">
    <cofactor evidence="1">
        <name>pantetheine 4'-phosphate</name>
        <dbReference type="ChEBI" id="CHEBI:47942"/>
    </cofactor>
</comment>
<protein>
    <recommendedName>
        <fullName evidence="4">Carrier domain-containing protein</fullName>
    </recommendedName>
</protein>
<evidence type="ECO:0000313" key="5">
    <source>
        <dbReference type="EMBL" id="GIG93802.1"/>
    </source>
</evidence>
<dbReference type="InterPro" id="IPR029058">
    <property type="entry name" value="AB_hydrolase_fold"/>
</dbReference>
<evidence type="ECO:0000256" key="1">
    <source>
        <dbReference type="ARBA" id="ARBA00001957"/>
    </source>
</evidence>
<dbReference type="InterPro" id="IPR036736">
    <property type="entry name" value="ACP-like_sf"/>
</dbReference>
<dbReference type="RefSeq" id="WP_203855456.1">
    <property type="nucleotide sequence ID" value="NZ_BAAAZQ010000003.1"/>
</dbReference>
<name>A0ABQ4EGG6_9ACTN</name>
<keyword evidence="2" id="KW-0596">Phosphopantetheine</keyword>
<dbReference type="Pfam" id="PF00501">
    <property type="entry name" value="AMP-binding"/>
    <property type="match status" value="3"/>
</dbReference>
<proteinExistence type="predicted"/>
<dbReference type="NCBIfam" id="NF003417">
    <property type="entry name" value="PRK04813.1"/>
    <property type="match status" value="3"/>
</dbReference>
<organism evidence="5 6">
    <name type="scientific">Plantactinospora mayteni</name>
    <dbReference type="NCBI Taxonomy" id="566021"/>
    <lineage>
        <taxon>Bacteria</taxon>
        <taxon>Bacillati</taxon>
        <taxon>Actinomycetota</taxon>
        <taxon>Actinomycetes</taxon>
        <taxon>Micromonosporales</taxon>
        <taxon>Micromonosporaceae</taxon>
        <taxon>Plantactinospora</taxon>
    </lineage>
</organism>
<keyword evidence="3" id="KW-0597">Phosphoprotein</keyword>
<dbReference type="InterPro" id="IPR025110">
    <property type="entry name" value="AMP-bd_C"/>
</dbReference>
<dbReference type="Gene3D" id="3.40.50.980">
    <property type="match status" value="4"/>
</dbReference>
<dbReference type="PANTHER" id="PTHR45527">
    <property type="entry name" value="NONRIBOSOMAL PEPTIDE SYNTHETASE"/>
    <property type="match status" value="1"/>
</dbReference>
<dbReference type="PROSITE" id="PS00455">
    <property type="entry name" value="AMP_BINDING"/>
    <property type="match status" value="3"/>
</dbReference>
<dbReference type="InterPro" id="IPR010071">
    <property type="entry name" value="AA_adenyl_dom"/>
</dbReference>
<dbReference type="Gene3D" id="3.40.50.12780">
    <property type="entry name" value="N-terminal domain of ligase-like"/>
    <property type="match status" value="1"/>
</dbReference>
<dbReference type="PROSITE" id="PS00012">
    <property type="entry name" value="PHOSPHOPANTETHEINE"/>
    <property type="match status" value="3"/>
</dbReference>
<dbReference type="Gene3D" id="3.30.300.30">
    <property type="match status" value="3"/>
</dbReference>
<evidence type="ECO:0000259" key="4">
    <source>
        <dbReference type="PROSITE" id="PS50075"/>
    </source>
</evidence>
<evidence type="ECO:0000256" key="2">
    <source>
        <dbReference type="ARBA" id="ARBA00022450"/>
    </source>
</evidence>
<sequence>MSTGEGTIERSVEAAREELLRARLAGRVRGARRAALTRVDRNGPLPLSFGQQQMWFLSRLDPGSWEYLVPLALRLRGTLDSVALRRALTELVGRHEILRTRYALVGGEPIQVIDPAGPVRLAVSDLTDLPESERERRGFERAAEEPAIPFDLATQWPVRARLIRLADDDHLLVVVFHHVACDAWSVGVFAEELSELYAAALTGRTSTLAPLPVQYADYASWERNRSQAEHQRHLDYWRRQLAGVPPLDLPADRPRPATRDWAGAVVELELPAGLGGQLRDLAQRHDATLFMVLLTGYQALLSRYTGGTDIPVGTVVSGRNRPELSRLIGYGINSLVMRARWDSDITFDELLAANRQTVLAAFDHQEVPFGQLVDELQPERDMSRTPLFQVAFTMHEAGGAGYAMPGLAVSALDALSQVSRFDLTLQIQEAADGGLRAHLEYATALFDESTMRRMGGHLVRLLQAVVADPGRALSAVDLLDDAERAEVTGVADPFRVDAVPPARTVHQVFEERVATAPDAVAVVFEGTELTYAEVNARANRLAHRLRALGAGPESLVGVCLERGIDLVPTLLGVLKSGAAYLPLDPAQPVDRLGFMVGDAGAAVIVTQSSLAGMVAGFSDGAVVNLDEEDLSGQPVEDPAPLSGPENLIYVIYTSGSTGRPKGVCLTHANVLRLLTVGETHYRFSADDVWPLFHSYAFDVSVWELWGALLYGGRLVVVPREVTRVPDEFLELLVRERVTVLNQTPTAFRSLVGFARDEDPRLAALELRAVVFAGEKLEMAELAPWTDRFGLDRPALLNMYGITETTVHSSFHQVRPEDITDPGNPVGYPLGDLRIYLLDQYGNLVPVGVPGEIHVGGPGVARGYLKRPELTAQRFVPDPFAVEPGARMYRSGDLARRRPDGGLDFLGRIDDQVQIRGYRVELGEIESVLAAYPGVRDAVVVVREDIPGDKRLAGYLVAEGDQVPSPAELREFLGRSLPEYMVPAAFVPLEKIPLTANGKLDRRALPAPDRAALSGEQVYVAPRTPDEERVAAIWRDVLGVERVGVHDSFFDLGGHSIRAVALVGELRAIGLDVSVRDVFAHRTVAELCGILDGRSAPAEQERPVAPFELISAEDRAKVPAGASDAYPLSRVQAGMVVEMLSDGELHAYHNVTSFRIRDERPFALDALREAARIVVARHEVLRTAIDLTTYSVPMQVVYPTAEMPVGERDLRHLDAAELDRSLREFTAVERADVFDLAQPALMRLYAHVCDDKTWWLSVTECHAIIEGWSHHSLLMEVLDLYREIRDGGTPATVEAPPLRFADFIGAELRSLDSAEDRDYWRDIVGRYARFSLPTGWGDEDAPRESLMLGVPFHDLESDLRKLASRAKASLKTVLLAAHLKVMSQLTAEESFLTGLVLHGRPEVVGADQVYGMYLNSLPFGYDRGARTWLELVQRTYAREMEIWPRRRFPMPEIQREFGDGQRLMDVRFSYHDFDQVDKELVDYMASIDDSPTEFPLAVAVRLGYVTMAVNPRVLSRANGDRMGAMYRAVLEAMAADPHGDARGTFLADEERQRLVVEWNRTTAEPTGPAVLERFVAQMMANPHAAAVESTGQHLTYAELDARANRLSRHLRACGVVPESVVGVLLDRGPDLIATFLAVWKAGGAYVPLDPAHPADRIADMLADAGARVVVTGSGYADRFPDVPVRVLVDRDAATIAEQPATPLTVPVELDRLAYVIFTSGSTGRPKGVAVSHRGLVNHVSWAARELAGRGVGGSALFSSVAFDLVVPNVWAPLVSGQRVWLAGPDLDMADLGPELLAAGPFSFLKLTPGHLEVLAHQLAPGEASGLAEITVVAGEAFTRHTLERWRECAPDAELVNEYGPTEASVGTCIYPVQGAQTADVLPIGRPLPGMSMYVLDADLSPVPVGVLGELYVGGVGVARGYVNRPELTAERFVPDPFGSVPGARLYRSGDQVRVLPGGDVEFVGRVDDQVKVHGYRIELGEIRSVLLEHDAVRDVVVVAVGAASDKRLVAYCVPADGELPVGVLVEHCGVRLPEYMVPAAFVSLDALPLNANGKVDRRALPDPDTAAVDAGPVFVGPRTEVEERIAAVWREVLGLDRVGVTESFFDLGGHSIRAVALVGKLRAAGFEVAVRDVFQYRTVAELAERLAGPEPEATVGATTVDGPTVAPFALVSDEDRAKVPAGVVDAYPLSQVQLGMVVEMLADTDLHAYHNVTSFRLRTEQPFGLDALREAARIVVERHELLRTSFDLTTYAVPMQLVHGTAEIPIGVRDIRQLDEAGRKQAIREFTGAERAELFDLGVAPLLRFTVHEESDEAWWMSVTVSHPITEGWSHRAMLTELLELYQQLRAGGTPTPATRPAVRYADFIAAELDSLESTEDRDYWRGIVDGYTKLSLPTGWAADPSTPREPYSVTVPVRDLEPELRALATSTRTSLKAVLHAAHLKVMSQLTDESDFFTGLVCSARPEVDGADRVYGMYLNTLPFAHRRGAATWGELVRQVFDREVELWPHRRYPMPAIQRDLADGQRLLDVRFSYQDFDAVDTELVDVESGLGEGATEFGLAVAAMTGSLVLTADTHMLSRPDATRLGAMYRAVLAAMAATGADGDARDNHLPADERERLLGEYAVNPTAAPTRTVPELVADVAAAHPDRTAVALGELELDYAELDARANRLARHLRSRGVGPESLVGVLLDRSPDLIATFLAVWKTGGAYVPLDPSFPADRVNTMLADAGARVVVTRSRHADRFDPALDCVLVDTERLEIGNRPSTPIAEPADLDRLAYVIFTSGSTGRPKGVAVSHRGLVNHVSWAARELAGRGVGGSALFSSVAFDLVVPNVWAPLVSGQRVWLAGPDLDMADLGRELVAAGPFSFLKLTPGHLEIIGQQAEDAQLAALAEVVVVAGEALPGPVAENWRRILGDGRLVNEYGPTEASVGTCIYPVQGAQTADVLPIGRPLPGMSMYVLDADLSPVPVGVLGELYVGGVGVARGYVNRPELTAERFVPDPFGSAGARLYRTGDQVRMLPSGDVEFVGRVDDQVKVHGYRIELGEIRSVLLEHDAVRDVVVVAVGAASDKRLVAYCVPVDGVLDVAGLTAHVSTRLPEYMVPAAFVSLDALPLNANGKVDRRALPDPDTAAVDAGPVFVGPRTPVEERIAAVWREVLGLDRVGVTESFFDLGGHSIRAVALVGKLRAAGFEVAVRDVFQYRTVGELAETLSGQTVADQPAEAGTVTPFALLSDEDRAALPAGVVDAYPLSQVQLGMVVEMLGGVGGNRYHNTSFYRIRDEQPFQPAALREAARIVVERHELLRTSFDLTTYSVPMQIVHGTAEMPVEVSDVRHLDETAKEGALRDLIARERASLFDLASPPLLRMAGFVEGDDAWRLGFTQCHAITEGWSQQSLLMEVLDLYRQLAAGNTPEPVTAPKVRYADFIAAELDSLGSAADRDYWQGTVTRHTRFTLPAGWGGAADEAGSFRIPVGFPDLEPGLRALATSTRTSLKAVLHAAHLKVMSQLTDEPAFFTGLVCSARPEVDGADKVYGMYLNTLPFAHDRTAGTWGELVRQVFDREVELWPHRRYPMPAIQRQVGGRQLIEVMFSYQDFHQVDTDLVDVRAGAGDAANEFALAVSTGPGHLMLRVRRSALTSENAERVVAMYRAVLESMASGADGDARGTYMPAGERDAVLTDWNDTAVDW</sequence>
<dbReference type="CDD" id="cd05930">
    <property type="entry name" value="A_NRPS"/>
    <property type="match status" value="2"/>
</dbReference>
<dbReference type="Pfam" id="PF00550">
    <property type="entry name" value="PP-binding"/>
    <property type="match status" value="3"/>
</dbReference>
<accession>A0ABQ4EGG6</accession>
<keyword evidence="6" id="KW-1185">Reference proteome</keyword>
<dbReference type="Gene3D" id="3.30.559.30">
    <property type="entry name" value="Nonribosomal peptide synthetase, condensation domain"/>
    <property type="match status" value="4"/>
</dbReference>
<dbReference type="Gene3D" id="3.30.559.10">
    <property type="entry name" value="Chloramphenicol acetyltransferase-like domain"/>
    <property type="match status" value="4"/>
</dbReference>
<gene>
    <name evidence="5" type="ORF">Pma05_03750</name>
</gene>
<dbReference type="InterPro" id="IPR023213">
    <property type="entry name" value="CAT-like_dom_sf"/>
</dbReference>
<feature type="domain" description="Carrier" evidence="4">
    <location>
        <begin position="2075"/>
        <end position="2149"/>
    </location>
</feature>
<dbReference type="Gene3D" id="3.40.50.1820">
    <property type="entry name" value="alpha/beta hydrolase"/>
    <property type="match status" value="3"/>
</dbReference>
<dbReference type="PROSITE" id="PS50075">
    <property type="entry name" value="CARRIER"/>
    <property type="match status" value="3"/>
</dbReference>
<evidence type="ECO:0000313" key="6">
    <source>
        <dbReference type="Proteomes" id="UP000621500"/>
    </source>
</evidence>
<feature type="domain" description="Carrier" evidence="4">
    <location>
        <begin position="3137"/>
        <end position="3211"/>
    </location>
</feature>
<dbReference type="Pfam" id="PF13193">
    <property type="entry name" value="AMP-binding_C"/>
    <property type="match status" value="3"/>
</dbReference>
<dbReference type="InterPro" id="IPR042099">
    <property type="entry name" value="ANL_N_sf"/>
</dbReference>
<comment type="caution">
    <text evidence="5">The sequence shown here is derived from an EMBL/GenBank/DDBJ whole genome shotgun (WGS) entry which is preliminary data.</text>
</comment>
<dbReference type="SUPFAM" id="SSF56801">
    <property type="entry name" value="Acetyl-CoA synthetase-like"/>
    <property type="match status" value="3"/>
</dbReference>
<dbReference type="InterPro" id="IPR000873">
    <property type="entry name" value="AMP-dep_synth/lig_dom"/>
</dbReference>
<dbReference type="InterPro" id="IPR045851">
    <property type="entry name" value="AMP-bd_C_sf"/>
</dbReference>